<name>A0A445N2V7_9BACT</name>
<dbReference type="AlphaFoldDB" id="A0A445N2V7"/>
<evidence type="ECO:0000313" key="3">
    <source>
        <dbReference type="EMBL" id="SPD76006.1"/>
    </source>
</evidence>
<gene>
    <name evidence="2" type="ORF">PITCH_A1540006</name>
    <name evidence="3" type="ORF">PITCH_A80001</name>
</gene>
<organism evidence="3">
    <name type="scientific">uncultured Desulfobacterium sp</name>
    <dbReference type="NCBI Taxonomy" id="201089"/>
    <lineage>
        <taxon>Bacteria</taxon>
        <taxon>Pseudomonadati</taxon>
        <taxon>Thermodesulfobacteriota</taxon>
        <taxon>Desulfobacteria</taxon>
        <taxon>Desulfobacterales</taxon>
        <taxon>Desulfobacteriaceae</taxon>
        <taxon>Desulfobacterium</taxon>
        <taxon>environmental samples</taxon>
    </lineage>
</organism>
<dbReference type="EMBL" id="OJIN01000225">
    <property type="protein sequence ID" value="SPD76006.1"/>
    <property type="molecule type" value="Genomic_DNA"/>
</dbReference>
<feature type="compositionally biased region" description="Basic and acidic residues" evidence="1">
    <location>
        <begin position="10"/>
        <end position="28"/>
    </location>
</feature>
<accession>A0A445N2V7</accession>
<sequence length="113" mass="13494">MQTAQNLKAELQELQKPLKQEEPKEDKPIIQNNDNDPKPSPFSSDYKQWKERHPEYTSPRITRRDGEKSIFSDMVWSAEEQTWIKPKPEEKVIEEPPLSNTEEPRRPLLKRRK</sequence>
<reference evidence="3" key="1">
    <citation type="submission" date="2018-01" db="EMBL/GenBank/DDBJ databases">
        <authorList>
            <person name="Regsiter A."/>
            <person name="William W."/>
        </authorList>
    </citation>
    <scope>NUCLEOTIDE SEQUENCE</scope>
    <source>
        <strain evidence="3">TRIP AH-1</strain>
    </source>
</reference>
<feature type="region of interest" description="Disordered" evidence="1">
    <location>
        <begin position="1"/>
        <end position="65"/>
    </location>
</feature>
<evidence type="ECO:0000313" key="2">
    <source>
        <dbReference type="EMBL" id="SPD72816.1"/>
    </source>
</evidence>
<feature type="region of interest" description="Disordered" evidence="1">
    <location>
        <begin position="82"/>
        <end position="113"/>
    </location>
</feature>
<proteinExistence type="predicted"/>
<protein>
    <submittedName>
        <fullName evidence="3">Uncharacterized protein</fullName>
    </submittedName>
</protein>
<evidence type="ECO:0000256" key="1">
    <source>
        <dbReference type="SAM" id="MobiDB-lite"/>
    </source>
</evidence>
<dbReference type="EMBL" id="OJIN01000062">
    <property type="protein sequence ID" value="SPD72816.1"/>
    <property type="molecule type" value="Genomic_DNA"/>
</dbReference>